<dbReference type="Gene3D" id="3.30.200.20">
    <property type="entry name" value="Phosphorylase Kinase, domain 1"/>
    <property type="match status" value="1"/>
</dbReference>
<comment type="similarity">
    <text evidence="1">Belongs to the leucine-binding protein family.</text>
</comment>
<reference evidence="9 10" key="1">
    <citation type="submission" date="2024-06" db="EMBL/GenBank/DDBJ databases">
        <title>The Natural Products Discovery Center: Release of the First 8490 Sequenced Strains for Exploring Actinobacteria Biosynthetic Diversity.</title>
        <authorList>
            <person name="Kalkreuter E."/>
            <person name="Kautsar S.A."/>
            <person name="Yang D."/>
            <person name="Bader C.D."/>
            <person name="Teijaro C.N."/>
            <person name="Fluegel L."/>
            <person name="Davis C.M."/>
            <person name="Simpson J.R."/>
            <person name="Lauterbach L."/>
            <person name="Steele A.D."/>
            <person name="Gui C."/>
            <person name="Meng S."/>
            <person name="Li G."/>
            <person name="Viehrig K."/>
            <person name="Ye F."/>
            <person name="Su P."/>
            <person name="Kiefer A.F."/>
            <person name="Nichols A."/>
            <person name="Cepeda A.J."/>
            <person name="Yan W."/>
            <person name="Fan B."/>
            <person name="Jiang Y."/>
            <person name="Adhikari A."/>
            <person name="Zheng C.-J."/>
            <person name="Schuster L."/>
            <person name="Cowan T.M."/>
            <person name="Smanski M.J."/>
            <person name="Chevrette M.G."/>
            <person name="De Carvalho L.P.S."/>
            <person name="Shen B."/>
        </authorList>
    </citation>
    <scope>NUCLEOTIDE SEQUENCE [LARGE SCALE GENOMIC DNA]</scope>
    <source>
        <strain evidence="9 10">NPDC006337</strain>
    </source>
</reference>
<keyword evidence="6 7" id="KW-0067">ATP-binding</keyword>
<keyword evidence="10" id="KW-1185">Reference proteome</keyword>
<dbReference type="PROSITE" id="PS00108">
    <property type="entry name" value="PROTEIN_KINASE_ST"/>
    <property type="match status" value="1"/>
</dbReference>
<dbReference type="InterPro" id="IPR017441">
    <property type="entry name" value="Protein_kinase_ATP_BS"/>
</dbReference>
<gene>
    <name evidence="9" type="ORF">ABZ508_17695</name>
</gene>
<name>A0ABV2W6L8_9ACTN</name>
<accession>A0ABV2W6L8</accession>
<dbReference type="PROSITE" id="PS50011">
    <property type="entry name" value="PROTEIN_KINASE_DOM"/>
    <property type="match status" value="1"/>
</dbReference>
<dbReference type="SMART" id="SM00220">
    <property type="entry name" value="S_TKc"/>
    <property type="match status" value="1"/>
</dbReference>
<sequence>MRPLRPGDPAGAGPFRLLARLGAGGMGVVYLARSPSGAVAAVKVIHAAHVGDAAFRARFRREVDAARGVVSPWVAPLLEADPDAREPWLATAFVPGPSLGEAVGLHGPLPHSTVRFLGARLAEALEAVHRAGLVHRDVKPGNILLGVDGPRLIDFGIARSADATALTSSGMVVGSPGFLSPEQAQARPAEIGPPSDVFSLGCVLAYAAAGVRPFGGGLAAAALLRTVTEEPDLDGVPGELTPLLRACLAKQPQHRPGPAAVRAALGGIQDAAGPWLPEPVVRLIADRSAQVLRIAAAGGTTEVSPPPQPPKARLADAETVAAVPIGTGLPAIPTRRRFLALGSAAGAAAAGAGALWWARARRGTSGAERDAAQDRPVLALALHGDLSGAAAAAGQAQRNGARIAVDDVNARRSTPFRLALTVHDDGGVPSRAAGVARRLVGDASVRAVVGPTTDACALAAVLTYHEASLPTVAVSPGVDANRRIVEDVNPRAYIAGRVHDQLMAVPCITYLSRTVGARRVVILDDRAQGDLSWNICRQVATALRNAGRTATVRAVGRAMNAGALAAEVKAARADGLLFTGDELRAASLARALASTGYTGARMGIRQGFGPRFLRTAGVTAEGWVFTTPFVEAARTPAAREFTATYRGKFGTTPPWWAAEAYDAVLFIADAMTDGRTPVTDRGSIIRRAQEIRYHGITRTLSYSVVDGGAYDKEGLFLHQVRGGTFTFLGQYARSRLIKG</sequence>
<evidence type="ECO:0000256" key="7">
    <source>
        <dbReference type="PROSITE-ProRule" id="PRU10141"/>
    </source>
</evidence>
<evidence type="ECO:0000256" key="4">
    <source>
        <dbReference type="ARBA" id="ARBA00022741"/>
    </source>
</evidence>
<keyword evidence="5 9" id="KW-0418">Kinase</keyword>
<dbReference type="EMBL" id="JBEXZR010000014">
    <property type="protein sequence ID" value="MEU0709194.1"/>
    <property type="molecule type" value="Genomic_DNA"/>
</dbReference>
<dbReference type="InterPro" id="IPR000719">
    <property type="entry name" value="Prot_kinase_dom"/>
</dbReference>
<dbReference type="CDD" id="cd06342">
    <property type="entry name" value="PBP1_ABC_LIVBP-like"/>
    <property type="match status" value="1"/>
</dbReference>
<comment type="caution">
    <text evidence="9">The sequence shown here is derived from an EMBL/GenBank/DDBJ whole genome shotgun (WGS) entry which is preliminary data.</text>
</comment>
<dbReference type="PANTHER" id="PTHR43289:SF34">
    <property type="entry name" value="SERINE_THREONINE-PROTEIN KINASE YBDM-RELATED"/>
    <property type="match status" value="1"/>
</dbReference>
<dbReference type="InterPro" id="IPR028082">
    <property type="entry name" value="Peripla_BP_I"/>
</dbReference>
<evidence type="ECO:0000256" key="3">
    <source>
        <dbReference type="ARBA" id="ARBA00022729"/>
    </source>
</evidence>
<feature type="domain" description="Protein kinase" evidence="8">
    <location>
        <begin position="15"/>
        <end position="276"/>
    </location>
</feature>
<dbReference type="Gene3D" id="1.10.510.10">
    <property type="entry name" value="Transferase(Phosphotransferase) domain 1"/>
    <property type="match status" value="1"/>
</dbReference>
<dbReference type="Pfam" id="PF13458">
    <property type="entry name" value="Peripla_BP_6"/>
    <property type="match status" value="1"/>
</dbReference>
<evidence type="ECO:0000259" key="8">
    <source>
        <dbReference type="PROSITE" id="PS50011"/>
    </source>
</evidence>
<dbReference type="PANTHER" id="PTHR43289">
    <property type="entry name" value="MITOGEN-ACTIVATED PROTEIN KINASE KINASE KINASE 20-RELATED"/>
    <property type="match status" value="1"/>
</dbReference>
<organism evidence="9 10">
    <name type="scientific">Streptomyces lavendulocolor</name>
    <dbReference type="NCBI Taxonomy" id="67316"/>
    <lineage>
        <taxon>Bacteria</taxon>
        <taxon>Bacillati</taxon>
        <taxon>Actinomycetota</taxon>
        <taxon>Actinomycetes</taxon>
        <taxon>Kitasatosporales</taxon>
        <taxon>Streptomycetaceae</taxon>
        <taxon>Streptomyces</taxon>
    </lineage>
</organism>
<dbReference type="SUPFAM" id="SSF56112">
    <property type="entry name" value="Protein kinase-like (PK-like)"/>
    <property type="match status" value="1"/>
</dbReference>
<dbReference type="InterPro" id="IPR011009">
    <property type="entry name" value="Kinase-like_dom_sf"/>
</dbReference>
<evidence type="ECO:0000313" key="9">
    <source>
        <dbReference type="EMBL" id="MEU0709194.1"/>
    </source>
</evidence>
<evidence type="ECO:0000256" key="2">
    <source>
        <dbReference type="ARBA" id="ARBA00022679"/>
    </source>
</evidence>
<protein>
    <submittedName>
        <fullName evidence="9">Bifunctional serine/threonine-protein kinase/ABC transporter substrate-binding protein</fullName>
    </submittedName>
</protein>
<feature type="binding site" evidence="7">
    <location>
        <position position="43"/>
    </location>
    <ligand>
        <name>ATP</name>
        <dbReference type="ChEBI" id="CHEBI:30616"/>
    </ligand>
</feature>
<dbReference type="Proteomes" id="UP001550378">
    <property type="component" value="Unassembled WGS sequence"/>
</dbReference>
<proteinExistence type="inferred from homology"/>
<evidence type="ECO:0000256" key="1">
    <source>
        <dbReference type="ARBA" id="ARBA00010062"/>
    </source>
</evidence>
<evidence type="ECO:0000256" key="6">
    <source>
        <dbReference type="ARBA" id="ARBA00022840"/>
    </source>
</evidence>
<dbReference type="Gene3D" id="3.40.50.2300">
    <property type="match status" value="2"/>
</dbReference>
<keyword evidence="4 7" id="KW-0547">Nucleotide-binding</keyword>
<keyword evidence="2" id="KW-0808">Transferase</keyword>
<dbReference type="RefSeq" id="WP_359657123.1">
    <property type="nucleotide sequence ID" value="NZ_JBEXZP010000166.1"/>
</dbReference>
<dbReference type="CDD" id="cd14014">
    <property type="entry name" value="STKc_PknB_like"/>
    <property type="match status" value="1"/>
</dbReference>
<dbReference type="SUPFAM" id="SSF53822">
    <property type="entry name" value="Periplasmic binding protein-like I"/>
    <property type="match status" value="1"/>
</dbReference>
<dbReference type="GO" id="GO:0016301">
    <property type="term" value="F:kinase activity"/>
    <property type="evidence" value="ECO:0007669"/>
    <property type="project" value="UniProtKB-KW"/>
</dbReference>
<dbReference type="PROSITE" id="PS00107">
    <property type="entry name" value="PROTEIN_KINASE_ATP"/>
    <property type="match status" value="1"/>
</dbReference>
<dbReference type="InterPro" id="IPR028081">
    <property type="entry name" value="Leu-bd"/>
</dbReference>
<dbReference type="InterPro" id="IPR008271">
    <property type="entry name" value="Ser/Thr_kinase_AS"/>
</dbReference>
<evidence type="ECO:0000256" key="5">
    <source>
        <dbReference type="ARBA" id="ARBA00022777"/>
    </source>
</evidence>
<keyword evidence="3" id="KW-0732">Signal</keyword>
<evidence type="ECO:0000313" key="10">
    <source>
        <dbReference type="Proteomes" id="UP001550378"/>
    </source>
</evidence>
<dbReference type="Pfam" id="PF00069">
    <property type="entry name" value="Pkinase"/>
    <property type="match status" value="1"/>
</dbReference>